<keyword evidence="2" id="KW-0175">Coiled coil</keyword>
<feature type="domain" description="Gfo/Idh/MocA-like oxidoreductase N-terminal" evidence="3">
    <location>
        <begin position="434"/>
        <end position="553"/>
    </location>
</feature>
<dbReference type="SUPFAM" id="SSF55347">
    <property type="entry name" value="Glyceraldehyde-3-phosphate dehydrogenase-like, C-terminal domain"/>
    <property type="match status" value="1"/>
</dbReference>
<reference evidence="6 7" key="2">
    <citation type="submission" date="2024-05" db="EMBL/GenBank/DDBJ databases">
        <authorList>
            <person name="Chen Y."/>
            <person name="Shah S."/>
            <person name="Dougan E. K."/>
            <person name="Thang M."/>
            <person name="Chan C."/>
        </authorList>
    </citation>
    <scope>NUCLEOTIDE SEQUENCE [LARGE SCALE GENOMIC DNA]</scope>
</reference>
<evidence type="ECO:0000259" key="4">
    <source>
        <dbReference type="Pfam" id="PF22725"/>
    </source>
</evidence>
<dbReference type="AlphaFoldDB" id="A0A9P1CG78"/>
<gene>
    <name evidence="5" type="ORF">C1SCF055_LOCUS18583</name>
</gene>
<reference evidence="5" key="1">
    <citation type="submission" date="2022-10" db="EMBL/GenBank/DDBJ databases">
        <authorList>
            <person name="Chen Y."/>
            <person name="Dougan E. K."/>
            <person name="Chan C."/>
            <person name="Rhodes N."/>
            <person name="Thang M."/>
        </authorList>
    </citation>
    <scope>NUCLEOTIDE SEQUENCE</scope>
</reference>
<dbReference type="Pfam" id="PF22725">
    <property type="entry name" value="GFO_IDH_MocA_C3"/>
    <property type="match status" value="1"/>
</dbReference>
<dbReference type="GO" id="GO:0016491">
    <property type="term" value="F:oxidoreductase activity"/>
    <property type="evidence" value="ECO:0007669"/>
    <property type="project" value="TreeGrafter"/>
</dbReference>
<evidence type="ECO:0000313" key="7">
    <source>
        <dbReference type="Proteomes" id="UP001152797"/>
    </source>
</evidence>
<feature type="coiled-coil region" evidence="2">
    <location>
        <begin position="242"/>
        <end position="287"/>
    </location>
</feature>
<feature type="domain" description="GFO/IDH/MocA-like oxidoreductase" evidence="4">
    <location>
        <begin position="567"/>
        <end position="696"/>
    </location>
</feature>
<comment type="caution">
    <text evidence="5">The sequence shown here is derived from an EMBL/GenBank/DDBJ whole genome shotgun (WGS) entry which is preliminary data.</text>
</comment>
<name>A0A9P1CG78_9DINO</name>
<dbReference type="GO" id="GO:0005737">
    <property type="term" value="C:cytoplasm"/>
    <property type="evidence" value="ECO:0007669"/>
    <property type="project" value="TreeGrafter"/>
</dbReference>
<dbReference type="GO" id="GO:0000166">
    <property type="term" value="F:nucleotide binding"/>
    <property type="evidence" value="ECO:0007669"/>
    <property type="project" value="InterPro"/>
</dbReference>
<dbReference type="EMBL" id="CAMXCT010001621">
    <property type="protein sequence ID" value="CAI3991697.1"/>
    <property type="molecule type" value="Genomic_DNA"/>
</dbReference>
<feature type="non-terminal residue" evidence="5">
    <location>
        <position position="1"/>
    </location>
</feature>
<organism evidence="5">
    <name type="scientific">Cladocopium goreaui</name>
    <dbReference type="NCBI Taxonomy" id="2562237"/>
    <lineage>
        <taxon>Eukaryota</taxon>
        <taxon>Sar</taxon>
        <taxon>Alveolata</taxon>
        <taxon>Dinophyceae</taxon>
        <taxon>Suessiales</taxon>
        <taxon>Symbiodiniaceae</taxon>
        <taxon>Cladocopium</taxon>
    </lineage>
</organism>
<evidence type="ECO:0000256" key="2">
    <source>
        <dbReference type="SAM" id="Coils"/>
    </source>
</evidence>
<protein>
    <submittedName>
        <fullName evidence="6">Uncharacterized protein YMR315W</fullName>
    </submittedName>
</protein>
<proteinExistence type="inferred from homology"/>
<dbReference type="OrthoDB" id="2135133at2759"/>
<keyword evidence="7" id="KW-1185">Reference proteome</keyword>
<dbReference type="GO" id="GO:0006740">
    <property type="term" value="P:NADPH regeneration"/>
    <property type="evidence" value="ECO:0007669"/>
    <property type="project" value="TreeGrafter"/>
</dbReference>
<dbReference type="Gene3D" id="3.40.50.720">
    <property type="entry name" value="NAD(P)-binding Rossmann-like Domain"/>
    <property type="match status" value="1"/>
</dbReference>
<dbReference type="InterPro" id="IPR036291">
    <property type="entry name" value="NAD(P)-bd_dom_sf"/>
</dbReference>
<accession>A0A9P1CG78</accession>
<evidence type="ECO:0000259" key="3">
    <source>
        <dbReference type="Pfam" id="PF01408"/>
    </source>
</evidence>
<evidence type="ECO:0000256" key="1">
    <source>
        <dbReference type="ARBA" id="ARBA00010928"/>
    </source>
</evidence>
<dbReference type="InterPro" id="IPR055170">
    <property type="entry name" value="GFO_IDH_MocA-like_dom"/>
</dbReference>
<dbReference type="PANTHER" id="PTHR42840">
    <property type="entry name" value="NAD(P)-BINDING ROSSMANN-FOLD SUPERFAMILY PROTEIN-RELATED"/>
    <property type="match status" value="1"/>
</dbReference>
<dbReference type="Gene3D" id="3.30.360.10">
    <property type="entry name" value="Dihydrodipicolinate Reductase, domain 2"/>
    <property type="match status" value="1"/>
</dbReference>
<dbReference type="Proteomes" id="UP001152797">
    <property type="component" value="Unassembled WGS sequence"/>
</dbReference>
<dbReference type="PANTHER" id="PTHR42840:SF5">
    <property type="entry name" value="NAD(P)-BINDING ROSSMANN-FOLD SUPERFAMILY PROTEIN"/>
    <property type="match status" value="1"/>
</dbReference>
<evidence type="ECO:0000313" key="5">
    <source>
        <dbReference type="EMBL" id="CAI3991697.1"/>
    </source>
</evidence>
<dbReference type="Pfam" id="PF01408">
    <property type="entry name" value="GFO_IDH_MocA"/>
    <property type="match status" value="1"/>
</dbReference>
<dbReference type="EMBL" id="CAMXCT030001621">
    <property type="protein sequence ID" value="CAL4779009.1"/>
    <property type="molecule type" value="Genomic_DNA"/>
</dbReference>
<sequence>LKERWEEQAVGDEDVRKEYWQELKETLAREEIQVRQQNGRLADQQLSEGLKLWQDWLDNTEGTVEEGEHVSTELGKLLDRLPSSTVTRGGRSAIEAAARRVAAARSTVSTTVEQSAEAQRLAVARTEEAAKLEGAVRSELEAAKASIKDAMERYRAAGKDKEAKTMELQGKTSELEDGQKQLMSVAVELEEATLRLAELKAGLRAGEERELSLQQELEATRALAAKTSAEHLASQRSNEAAAEAASLQTLQLQEELREAQGEVQRQKELLEEERQMLQLERDGHHEKHHTLLQELHTELHHERQQLTAAHDNCHTEHQQMLCSARQELEEERKKHSESKEGTKGLLLQHVRHIGTLEGKVTGLNTEANFLKGRISELQVILQESEAHMVKQGQGIAVLKKELEKAKLESGRAKSEGEERRIHQTLNVPCSRRIAVALVGAGTFARKAHLPSLQSASDCFELVAIWSRSRQAAEALQVEDRHLQILYGEEGWRRLLSANLSGVALEMLDLVLPFPQQSRFIREALEHGLAIVSEKPIAASSREAKDLMKLAQRRWFVAENWRFEPSFRIAAAVLSSKILGPALAFTGSSLGFMPSEVSYMQPGTWRMSQDSNWIVDVGVHFAAALRLTLGDVEVVQALHRRIRPELQPFDSFAALLRAPSDAIGTWIFSLSVPKPRPREIPGLSDLTLEISGANGTLAVSRGHVELRDRFGHPVAQLRPEAPSVAYALRRAAKGVVGEVAEDVKPEEALKDLQLVEAVLSHHERLEL</sequence>
<comment type="similarity">
    <text evidence="1">Belongs to the Gfo/Idh/MocA family.</text>
</comment>
<dbReference type="InterPro" id="IPR000683">
    <property type="entry name" value="Gfo/Idh/MocA-like_OxRdtase_N"/>
</dbReference>
<evidence type="ECO:0000313" key="6">
    <source>
        <dbReference type="EMBL" id="CAL4779009.1"/>
    </source>
</evidence>
<dbReference type="SUPFAM" id="SSF51735">
    <property type="entry name" value="NAD(P)-binding Rossmann-fold domains"/>
    <property type="match status" value="1"/>
</dbReference>
<dbReference type="EMBL" id="CAMXCT020001621">
    <property type="protein sequence ID" value="CAL1145072.1"/>
    <property type="molecule type" value="Genomic_DNA"/>
</dbReference>